<name>A0A1L7NNF9_PSEPU</name>
<dbReference type="RefSeq" id="WP_058151473.1">
    <property type="nucleotide sequence ID" value="NZ_AP015030.1"/>
</dbReference>
<evidence type="ECO:0000313" key="2">
    <source>
        <dbReference type="Proteomes" id="UP000218731"/>
    </source>
</evidence>
<proteinExistence type="predicted"/>
<sequence>MALKKTIKLKRFQVLDAVRTAPKDMGVLRLLARVAGTFGDSLYGKASFDVVVVGDDPLVSLCLAASLKRSGKSVLLAPDSLGTQDWPSKDWGYRLAQLVNYFDESVASVLSQYLHDFESQDGYMKALSALISEVARHEQVMILAGDCLQSSKGMIKGCDELIFFPVRGEFQHTPLTNPLWRIVRESLVCLAFQHSEIEFIQARRLLITTPTSRFIDPAIGTRIGVARETQMDRNRYSRADNVLSSFSLILREQ</sequence>
<dbReference type="EMBL" id="AP015030">
    <property type="protein sequence ID" value="BAW26977.1"/>
    <property type="molecule type" value="Genomic_DNA"/>
</dbReference>
<gene>
    <name evidence="1" type="ORF">KF715C_pA4720</name>
</gene>
<dbReference type="AlphaFoldDB" id="A0A1L7NNF9"/>
<organism evidence="1 2">
    <name type="scientific">Pseudomonas putida</name>
    <name type="common">Arthrobacter siderocapsulatus</name>
    <dbReference type="NCBI Taxonomy" id="303"/>
    <lineage>
        <taxon>Bacteria</taxon>
        <taxon>Pseudomonadati</taxon>
        <taxon>Pseudomonadota</taxon>
        <taxon>Gammaproteobacteria</taxon>
        <taxon>Pseudomonadales</taxon>
        <taxon>Pseudomonadaceae</taxon>
        <taxon>Pseudomonas</taxon>
    </lineage>
</organism>
<keyword evidence="1" id="KW-0614">Plasmid</keyword>
<evidence type="ECO:0000313" key="1">
    <source>
        <dbReference type="EMBL" id="BAW26977.1"/>
    </source>
</evidence>
<reference evidence="1 2" key="1">
    <citation type="submission" date="2015-11" db="EMBL/GenBank/DDBJ databases">
        <title>Complete genome sequencing of a biphenyl-degrading bacterium, Pseudomonas putida KF715 (=NBRC110667).</title>
        <authorList>
            <person name="Suenaga H."/>
            <person name="Fujihara N."/>
            <person name="Watanabe T."/>
            <person name="Hirose J."/>
            <person name="Kimura N."/>
            <person name="Yamazoe A."/>
            <person name="Hosoyama A."/>
            <person name="Shimodaira J."/>
            <person name="Furukawa K."/>
        </authorList>
    </citation>
    <scope>NUCLEOTIDE SEQUENCE [LARGE SCALE GENOMIC DNA]</scope>
    <source>
        <strain evidence="1 2">KF715</strain>
        <plasmid evidence="2">Plasmid pkf715a dna</plasmid>
    </source>
</reference>
<accession>A0A1L7NNF9</accession>
<geneLocation type="plasmid" evidence="2">
    <name>pkf715a dna</name>
</geneLocation>
<protein>
    <submittedName>
        <fullName evidence="1">Uncharacterized protein</fullName>
    </submittedName>
</protein>
<dbReference type="Proteomes" id="UP000218731">
    <property type="component" value="Plasmid pKF715A"/>
</dbReference>